<dbReference type="Gene3D" id="3.30.360.10">
    <property type="entry name" value="Dihydrodipicolinate Reductase, domain 2"/>
    <property type="match status" value="1"/>
</dbReference>
<dbReference type="SUPFAM" id="SSF55347">
    <property type="entry name" value="Glyceraldehyde-3-phosphate dehydrogenase-like, C-terminal domain"/>
    <property type="match status" value="1"/>
</dbReference>
<sequence length="357" mass="40299">MSCKALTYIDFVLGLMEEHPVVFVFDGVLLYEPSSAGDEIVLLFGCGRIAPPLIEYLNGENYQMIVATSVMSELDNVMPRLSSPRLVSCHHVDMNNQQQSQQFLEKFVPKATVVVSLLPPNFHYTIAKACIRHRKHFFTCSYITDEILELNEIAKAHKLLFLNECGLDPGLDHMITMKMVDEVVQKGGVVRELVSLCGGLPSPQDNDNPLGYKLSWYPLGVLQATKHGAKQLVDDEICYVQAGHVFHKANVQREYMGADIGVLEWYFNRDSTIYAHIYGLQGQGLATLFRGTYRYPGWCETMKAIGDLKLTSEDIISSEMQHKCKTYRDFFAFVLGIAQDDSFPSTLSQLLQVYILF</sequence>
<evidence type="ECO:0000259" key="2">
    <source>
        <dbReference type="Pfam" id="PF03435"/>
    </source>
</evidence>
<dbReference type="PANTHER" id="PTHR11133:SF22">
    <property type="entry name" value="ALPHA-AMINOADIPIC SEMIALDEHYDE SYNTHASE, MITOCHONDRIAL"/>
    <property type="match status" value="1"/>
</dbReference>
<evidence type="ECO:0000256" key="1">
    <source>
        <dbReference type="ARBA" id="ARBA00023002"/>
    </source>
</evidence>
<evidence type="ECO:0000313" key="4">
    <source>
        <dbReference type="EMBL" id="ETO19975.1"/>
    </source>
</evidence>
<dbReference type="AlphaFoldDB" id="X6N135"/>
<dbReference type="InterPro" id="IPR051168">
    <property type="entry name" value="AASS"/>
</dbReference>
<dbReference type="GO" id="GO:0019878">
    <property type="term" value="P:lysine biosynthetic process via aminoadipic acid"/>
    <property type="evidence" value="ECO:0007669"/>
    <property type="project" value="TreeGrafter"/>
</dbReference>
<accession>X6N135</accession>
<dbReference type="GO" id="GO:0005737">
    <property type="term" value="C:cytoplasm"/>
    <property type="evidence" value="ECO:0007669"/>
    <property type="project" value="TreeGrafter"/>
</dbReference>
<name>X6N135_RETFI</name>
<feature type="domain" description="Saccharopine dehydrogenase-like C-terminal" evidence="3">
    <location>
        <begin position="166"/>
        <end position="335"/>
    </location>
</feature>
<keyword evidence="1" id="KW-0560">Oxidoreductase</keyword>
<evidence type="ECO:0000313" key="5">
    <source>
        <dbReference type="Proteomes" id="UP000023152"/>
    </source>
</evidence>
<organism evidence="4 5">
    <name type="scientific">Reticulomyxa filosa</name>
    <dbReference type="NCBI Taxonomy" id="46433"/>
    <lineage>
        <taxon>Eukaryota</taxon>
        <taxon>Sar</taxon>
        <taxon>Rhizaria</taxon>
        <taxon>Retaria</taxon>
        <taxon>Foraminifera</taxon>
        <taxon>Monothalamids</taxon>
        <taxon>Reticulomyxidae</taxon>
        <taxon>Reticulomyxa</taxon>
    </lineage>
</organism>
<dbReference type="InterPro" id="IPR036291">
    <property type="entry name" value="NAD(P)-bd_dom_sf"/>
</dbReference>
<reference evidence="4 5" key="1">
    <citation type="journal article" date="2013" name="Curr. Biol.">
        <title>The Genome of the Foraminiferan Reticulomyxa filosa.</title>
        <authorList>
            <person name="Glockner G."/>
            <person name="Hulsmann N."/>
            <person name="Schleicher M."/>
            <person name="Noegel A.A."/>
            <person name="Eichinger L."/>
            <person name="Gallinger C."/>
            <person name="Pawlowski J."/>
            <person name="Sierra R."/>
            <person name="Euteneuer U."/>
            <person name="Pillet L."/>
            <person name="Moustafa A."/>
            <person name="Platzer M."/>
            <person name="Groth M."/>
            <person name="Szafranski K."/>
            <person name="Schliwa M."/>
        </authorList>
    </citation>
    <scope>NUCLEOTIDE SEQUENCE [LARGE SCALE GENOMIC DNA]</scope>
</reference>
<dbReference type="Pfam" id="PF03435">
    <property type="entry name" value="Sacchrp_dh_NADP"/>
    <property type="match status" value="1"/>
</dbReference>
<gene>
    <name evidence="4" type="ORF">RFI_17245</name>
</gene>
<dbReference type="PANTHER" id="PTHR11133">
    <property type="entry name" value="SACCHAROPINE DEHYDROGENASE"/>
    <property type="match status" value="1"/>
</dbReference>
<dbReference type="Proteomes" id="UP000023152">
    <property type="component" value="Unassembled WGS sequence"/>
</dbReference>
<feature type="domain" description="Saccharopine dehydrogenase NADP binding" evidence="2">
    <location>
        <begin position="41"/>
        <end position="157"/>
    </location>
</feature>
<dbReference type="InterPro" id="IPR032095">
    <property type="entry name" value="Sacchrp_dh-like_C"/>
</dbReference>
<dbReference type="EMBL" id="ASPP01013085">
    <property type="protein sequence ID" value="ETO19975.1"/>
    <property type="molecule type" value="Genomic_DNA"/>
</dbReference>
<dbReference type="GO" id="GO:0004753">
    <property type="term" value="F:saccharopine dehydrogenase activity"/>
    <property type="evidence" value="ECO:0007669"/>
    <property type="project" value="TreeGrafter"/>
</dbReference>
<dbReference type="OrthoDB" id="10059875at2759"/>
<proteinExistence type="predicted"/>
<dbReference type="SUPFAM" id="SSF51735">
    <property type="entry name" value="NAD(P)-binding Rossmann-fold domains"/>
    <property type="match status" value="1"/>
</dbReference>
<dbReference type="Gene3D" id="3.40.50.720">
    <property type="entry name" value="NAD(P)-binding Rossmann-like Domain"/>
    <property type="match status" value="1"/>
</dbReference>
<dbReference type="InterPro" id="IPR005097">
    <property type="entry name" value="Sacchrp_dh_NADP-bd"/>
</dbReference>
<evidence type="ECO:0000259" key="3">
    <source>
        <dbReference type="Pfam" id="PF16653"/>
    </source>
</evidence>
<keyword evidence="5" id="KW-1185">Reference proteome</keyword>
<protein>
    <submittedName>
        <fullName evidence="4">Alanine dehydrogenase</fullName>
    </submittedName>
</protein>
<comment type="caution">
    <text evidence="4">The sequence shown here is derived from an EMBL/GenBank/DDBJ whole genome shotgun (WGS) entry which is preliminary data.</text>
</comment>
<dbReference type="Pfam" id="PF16653">
    <property type="entry name" value="Sacchrp_dh_C"/>
    <property type="match status" value="1"/>
</dbReference>
<feature type="non-terminal residue" evidence="4">
    <location>
        <position position="357"/>
    </location>
</feature>
<dbReference type="OMA" id="TCGIATQ"/>